<dbReference type="EMBL" id="CM047945">
    <property type="protein sequence ID" value="KAI9898127.1"/>
    <property type="molecule type" value="Genomic_DNA"/>
</dbReference>
<keyword evidence="2" id="KW-1185">Reference proteome</keyword>
<comment type="caution">
    <text evidence="1">The sequence shown here is derived from an EMBL/GenBank/DDBJ whole genome shotgun (WGS) entry which is preliminary data.</text>
</comment>
<evidence type="ECO:0000313" key="1">
    <source>
        <dbReference type="EMBL" id="KAI9898127.1"/>
    </source>
</evidence>
<organism evidence="1 2">
    <name type="scientific">Trichothecium roseum</name>
    <dbReference type="NCBI Taxonomy" id="47278"/>
    <lineage>
        <taxon>Eukaryota</taxon>
        <taxon>Fungi</taxon>
        <taxon>Dikarya</taxon>
        <taxon>Ascomycota</taxon>
        <taxon>Pezizomycotina</taxon>
        <taxon>Sordariomycetes</taxon>
        <taxon>Hypocreomycetidae</taxon>
        <taxon>Hypocreales</taxon>
        <taxon>Hypocreales incertae sedis</taxon>
        <taxon>Trichothecium</taxon>
    </lineage>
</organism>
<gene>
    <name evidence="1" type="ORF">N3K66_006487</name>
</gene>
<reference evidence="1" key="1">
    <citation type="submission" date="2022-10" db="EMBL/GenBank/DDBJ databases">
        <title>Complete Genome of Trichothecium roseum strain YXFP-22015, a Plant Pathogen Isolated from Citrus.</title>
        <authorList>
            <person name="Wang Y."/>
            <person name="Zhu L."/>
        </authorList>
    </citation>
    <scope>NUCLEOTIDE SEQUENCE</scope>
    <source>
        <strain evidence="1">YXFP-22015</strain>
    </source>
</reference>
<protein>
    <submittedName>
        <fullName evidence="1">Uncharacterized protein</fullName>
    </submittedName>
</protein>
<name>A0ACC0UWT4_9HYPO</name>
<proteinExistence type="predicted"/>
<dbReference type="Proteomes" id="UP001163324">
    <property type="component" value="Chromosome 6"/>
</dbReference>
<sequence>MVQRPESWKILPGYLVCRSHLVRLVHPIRLVHLVRRSHLDHLDHLDHHGHHGHLQDPSDRTWLVIGGVNPLNESECISTVWNNSKVEL</sequence>
<evidence type="ECO:0000313" key="2">
    <source>
        <dbReference type="Proteomes" id="UP001163324"/>
    </source>
</evidence>
<accession>A0ACC0UWT4</accession>